<dbReference type="Proteomes" id="UP000195880">
    <property type="component" value="Chromosome"/>
</dbReference>
<evidence type="ECO:0000313" key="3">
    <source>
        <dbReference type="Proteomes" id="UP000195880"/>
    </source>
</evidence>
<keyword evidence="1" id="KW-0812">Transmembrane</keyword>
<dbReference type="EMBL" id="CP021748">
    <property type="protein sequence ID" value="ARX84883.1"/>
    <property type="molecule type" value="Genomic_DNA"/>
</dbReference>
<sequence length="137" mass="14090">MEQELGAAGQLGVIDGAPKLNKAATVRERALGVVSVAVLLAGLAGACTSGVPAVVGVLVLAAALLLMIAWSWFHLGATRRRPHTKAENAAIVFATMMLGAPGSKILWGDPAPLGASLVAAALPTAGLLFYLVLRWRR</sequence>
<keyword evidence="1" id="KW-1133">Transmembrane helix</keyword>
<organism evidence="2 3">
    <name type="scientific">Streptomyces alboflavus</name>
    <dbReference type="NCBI Taxonomy" id="67267"/>
    <lineage>
        <taxon>Bacteria</taxon>
        <taxon>Bacillati</taxon>
        <taxon>Actinomycetota</taxon>
        <taxon>Actinomycetes</taxon>
        <taxon>Kitasatosporales</taxon>
        <taxon>Streptomycetaceae</taxon>
        <taxon>Streptomyces</taxon>
    </lineage>
</organism>
<feature type="transmembrane region" description="Helical" evidence="1">
    <location>
        <begin position="89"/>
        <end position="107"/>
    </location>
</feature>
<dbReference type="KEGG" id="salf:SMD44_04339"/>
<evidence type="ECO:0000256" key="1">
    <source>
        <dbReference type="SAM" id="Phobius"/>
    </source>
</evidence>
<keyword evidence="3" id="KW-1185">Reference proteome</keyword>
<dbReference type="RefSeq" id="WP_237307369.1">
    <property type="nucleotide sequence ID" value="NZ_CP021748.1"/>
</dbReference>
<evidence type="ECO:0000313" key="2">
    <source>
        <dbReference type="EMBL" id="ARX84883.1"/>
    </source>
</evidence>
<proteinExistence type="predicted"/>
<dbReference type="AlphaFoldDB" id="A0A1Z1WEJ9"/>
<dbReference type="eggNOG" id="ENOG5031UD1">
    <property type="taxonomic scope" value="Bacteria"/>
</dbReference>
<protein>
    <submittedName>
        <fullName evidence="2">Uncharacterized protein</fullName>
    </submittedName>
</protein>
<feature type="transmembrane region" description="Helical" evidence="1">
    <location>
        <begin position="30"/>
        <end position="51"/>
    </location>
</feature>
<accession>A0A1Z1WEJ9</accession>
<reference evidence="2 3" key="1">
    <citation type="submission" date="2017-05" db="EMBL/GenBank/DDBJ databases">
        <title>Streptomyces alboflavus Genome sequencing and assembly.</title>
        <authorList>
            <person name="Wang Y."/>
            <person name="Du B."/>
            <person name="Ding Y."/>
            <person name="Liu H."/>
            <person name="Hou Q."/>
            <person name="Liu K."/>
            <person name="Wang C."/>
            <person name="Yao L."/>
        </authorList>
    </citation>
    <scope>NUCLEOTIDE SEQUENCE [LARGE SCALE GENOMIC DNA]</scope>
    <source>
        <strain evidence="2 3">MDJK44</strain>
    </source>
</reference>
<gene>
    <name evidence="2" type="ORF">SMD44_04339</name>
</gene>
<keyword evidence="1" id="KW-0472">Membrane</keyword>
<feature type="transmembrane region" description="Helical" evidence="1">
    <location>
        <begin position="57"/>
        <end position="77"/>
    </location>
</feature>
<name>A0A1Z1WEJ9_9ACTN</name>
<feature type="transmembrane region" description="Helical" evidence="1">
    <location>
        <begin position="113"/>
        <end position="133"/>
    </location>
</feature>